<organism evidence="1 2">
    <name type="scientific">Madurella fahalii</name>
    <dbReference type="NCBI Taxonomy" id="1157608"/>
    <lineage>
        <taxon>Eukaryota</taxon>
        <taxon>Fungi</taxon>
        <taxon>Dikarya</taxon>
        <taxon>Ascomycota</taxon>
        <taxon>Pezizomycotina</taxon>
        <taxon>Sordariomycetes</taxon>
        <taxon>Sordariomycetidae</taxon>
        <taxon>Sordariales</taxon>
        <taxon>Sordariales incertae sedis</taxon>
        <taxon>Madurella</taxon>
    </lineage>
</organism>
<dbReference type="InterPro" id="IPR010721">
    <property type="entry name" value="UstE-like"/>
</dbReference>
<dbReference type="Proteomes" id="UP001628179">
    <property type="component" value="Unassembled WGS sequence"/>
</dbReference>
<dbReference type="RefSeq" id="XP_070920250.1">
    <property type="nucleotide sequence ID" value="XM_071064149.1"/>
</dbReference>
<evidence type="ECO:0000313" key="2">
    <source>
        <dbReference type="Proteomes" id="UP001628179"/>
    </source>
</evidence>
<dbReference type="EMBL" id="BAAFSV010000005">
    <property type="protein sequence ID" value="GAB1318520.1"/>
    <property type="molecule type" value="Genomic_DNA"/>
</dbReference>
<comment type="caution">
    <text evidence="1">The sequence shown here is derived from an EMBL/GenBank/DDBJ whole genome shotgun (WGS) entry which is preliminary data.</text>
</comment>
<keyword evidence="1" id="KW-0675">Receptor</keyword>
<dbReference type="Gene3D" id="1.20.120.1630">
    <property type="match status" value="1"/>
</dbReference>
<name>A0ABQ0GLE3_9PEZI</name>
<proteinExistence type="predicted"/>
<dbReference type="PANTHER" id="PTHR32251">
    <property type="entry name" value="3-OXO-5-ALPHA-STEROID 4-DEHYDROGENASE"/>
    <property type="match status" value="1"/>
</dbReference>
<accession>A0ABQ0GLE3</accession>
<dbReference type="GeneID" id="98179472"/>
<keyword evidence="2" id="KW-1185">Reference proteome</keyword>
<evidence type="ECO:0000313" key="1">
    <source>
        <dbReference type="EMBL" id="GAB1318520.1"/>
    </source>
</evidence>
<dbReference type="PANTHER" id="PTHR32251:SF15">
    <property type="entry name" value="3-OXO-5-ALPHA-STEROID 4-DEHYDROGENASE (DUF1295)"/>
    <property type="match status" value="1"/>
</dbReference>
<protein>
    <submittedName>
        <fullName evidence="1">Lamin-B receptor</fullName>
    </submittedName>
</protein>
<dbReference type="Pfam" id="PF06966">
    <property type="entry name" value="DUF1295"/>
    <property type="match status" value="1"/>
</dbReference>
<gene>
    <name evidence="1" type="ORF">MFIFM68171_08730</name>
</gene>
<reference evidence="1 2" key="1">
    <citation type="submission" date="2024-09" db="EMBL/GenBank/DDBJ databases">
        <title>Itraconazole resistance in Madurella fahalii resulting from another homologue of gene encoding cytochrome P450 14-alpha sterol demethylase (CYP51).</title>
        <authorList>
            <person name="Yoshioka I."/>
            <person name="Fahal A.H."/>
            <person name="Kaneko S."/>
            <person name="Yaguchi T."/>
        </authorList>
    </citation>
    <scope>NUCLEOTIDE SEQUENCE [LARGE SCALE GENOMIC DNA]</scope>
    <source>
        <strain evidence="1 2">IFM 68171</strain>
    </source>
</reference>
<sequence>MADSPPLQAISSTNPWGGHVSIPRPGSALLPSLSLNSSLAALAYTASRLTDRLETKYLIWPVAPVLDTWYAAVFSRDAGGGGRRSVSASSSVVAAWDALSRSERMLLGGVTLWGASLLYRLAARSLRRGRDEPRYDLVKKQPPAPAASHAGETSRFWNWAWLKVYLPEVLFQSVIALPVTMPFRLGPRDYRCGMGDGYGGVGQAITVGLFGAGFALEVLADWQLAEFERKGENKGRMCRDGVWGVVRHPNYPGDTLVHLSFPLLLYAKNLLPPVALLGPLANYLFLHFVGGDKGNEKSQVRRYSSKDVGKKMDFNRYRREKNAFWPDASQVYNKWAWVIVGCGVASAAVERVVNRPF</sequence>